<dbReference type="InterPro" id="IPR002560">
    <property type="entry name" value="Transposase_DDE"/>
</dbReference>
<protein>
    <submittedName>
        <fullName evidence="3">ISL3 family transposase</fullName>
    </submittedName>
</protein>
<reference evidence="3 5" key="1">
    <citation type="submission" date="2019-03" db="EMBL/GenBank/DDBJ databases">
        <title>Porphyromonas levii Isolated from the Uterus of Dairy Cows.</title>
        <authorList>
            <person name="Francis A.M."/>
        </authorList>
    </citation>
    <scope>NUCLEOTIDE SEQUENCE [LARGE SCALE GENOMIC DNA]</scope>
    <source>
        <strain evidence="3 5">AF5678</strain>
    </source>
</reference>
<dbReference type="EMBL" id="SPNC01000449">
    <property type="protein sequence ID" value="TFH93709.1"/>
    <property type="molecule type" value="Genomic_DNA"/>
</dbReference>
<dbReference type="AlphaFoldDB" id="A0A4Y8WL78"/>
<feature type="domain" description="Transposase IS204/IS1001/IS1096/IS1165 DDE" evidence="1">
    <location>
        <begin position="32"/>
        <end position="74"/>
    </location>
</feature>
<organism evidence="3 5">
    <name type="scientific">Porphyromonas levii</name>
    <dbReference type="NCBI Taxonomy" id="28114"/>
    <lineage>
        <taxon>Bacteria</taxon>
        <taxon>Pseudomonadati</taxon>
        <taxon>Bacteroidota</taxon>
        <taxon>Bacteroidia</taxon>
        <taxon>Bacteroidales</taxon>
        <taxon>Porphyromonadaceae</taxon>
        <taxon>Porphyromonas</taxon>
    </lineage>
</organism>
<evidence type="ECO:0000313" key="2">
    <source>
        <dbReference type="EMBL" id="TFH93709.1"/>
    </source>
</evidence>
<proteinExistence type="predicted"/>
<evidence type="ECO:0000313" key="5">
    <source>
        <dbReference type="Proteomes" id="UP000297225"/>
    </source>
</evidence>
<sequence>RLGVSWDVVKDIHMTYLKRHYSKPSLQGVQCIGIDEFAVRKGHVYKTIVVDLISGRILHVGDGKGADALTKFWKR</sequence>
<comment type="caution">
    <text evidence="3">The sequence shown here is derived from an EMBL/GenBank/DDBJ whole genome shotgun (WGS) entry which is preliminary data.</text>
</comment>
<name>A0A4Y8WL78_9PORP</name>
<evidence type="ECO:0000313" key="4">
    <source>
        <dbReference type="EMBL" id="TFH93711.1"/>
    </source>
</evidence>
<dbReference type="EMBL" id="SPNC01000448">
    <property type="protein sequence ID" value="TFH93710.1"/>
    <property type="molecule type" value="Genomic_DNA"/>
</dbReference>
<evidence type="ECO:0000259" key="1">
    <source>
        <dbReference type="Pfam" id="PF01610"/>
    </source>
</evidence>
<dbReference type="Proteomes" id="UP000297225">
    <property type="component" value="Unassembled WGS sequence"/>
</dbReference>
<gene>
    <name evidence="4" type="ORF">E4P47_10490</name>
    <name evidence="3" type="ORF">E4P47_10495</name>
    <name evidence="2" type="ORF">E4P47_10500</name>
</gene>
<dbReference type="EMBL" id="SPNC01000447">
    <property type="protein sequence ID" value="TFH93711.1"/>
    <property type="molecule type" value="Genomic_DNA"/>
</dbReference>
<dbReference type="RefSeq" id="WP_167620705.1">
    <property type="nucleotide sequence ID" value="NZ_SPNB01000344.1"/>
</dbReference>
<keyword evidence="5" id="KW-1185">Reference proteome</keyword>
<feature type="non-terminal residue" evidence="3">
    <location>
        <position position="1"/>
    </location>
</feature>
<feature type="non-terminal residue" evidence="3">
    <location>
        <position position="75"/>
    </location>
</feature>
<evidence type="ECO:0000313" key="3">
    <source>
        <dbReference type="EMBL" id="TFH93710.1"/>
    </source>
</evidence>
<accession>A0A4Y8WL78</accession>
<dbReference type="Pfam" id="PF01610">
    <property type="entry name" value="DDE_Tnp_ISL3"/>
    <property type="match status" value="1"/>
</dbReference>